<dbReference type="GO" id="GO:0030246">
    <property type="term" value="F:carbohydrate binding"/>
    <property type="evidence" value="ECO:0007669"/>
    <property type="project" value="UniProtKB-KW"/>
</dbReference>
<dbReference type="AlphaFoldDB" id="A0A210PEH5"/>
<dbReference type="Pfam" id="PF00059">
    <property type="entry name" value="Lectin_C"/>
    <property type="match status" value="1"/>
</dbReference>
<evidence type="ECO:0000313" key="2">
    <source>
        <dbReference type="EMBL" id="OWF34890.1"/>
    </source>
</evidence>
<name>A0A210PEH5_MIZYE</name>
<dbReference type="InterPro" id="IPR016187">
    <property type="entry name" value="CTDL_fold"/>
</dbReference>
<feature type="domain" description="C-type lectin" evidence="1">
    <location>
        <begin position="1"/>
        <end position="104"/>
    </location>
</feature>
<dbReference type="SUPFAM" id="SSF56436">
    <property type="entry name" value="C-type lectin-like"/>
    <property type="match status" value="1"/>
</dbReference>
<dbReference type="OrthoDB" id="7357196at2759"/>
<comment type="caution">
    <text evidence="2">The sequence shown here is derived from an EMBL/GenBank/DDBJ whole genome shotgun (WGS) entry which is preliminary data.</text>
</comment>
<dbReference type="PROSITE" id="PS50041">
    <property type="entry name" value="C_TYPE_LECTIN_2"/>
    <property type="match status" value="1"/>
</dbReference>
<accession>A0A210PEH5</accession>
<protein>
    <submittedName>
        <fullName evidence="2">L-selectin</fullName>
    </submittedName>
</protein>
<gene>
    <name evidence="2" type="ORF">KP79_PYT08704</name>
</gene>
<keyword evidence="3" id="KW-1185">Reference proteome</keyword>
<keyword evidence="2" id="KW-0430">Lectin</keyword>
<organism evidence="2 3">
    <name type="scientific">Mizuhopecten yessoensis</name>
    <name type="common">Japanese scallop</name>
    <name type="synonym">Patinopecten yessoensis</name>
    <dbReference type="NCBI Taxonomy" id="6573"/>
    <lineage>
        <taxon>Eukaryota</taxon>
        <taxon>Metazoa</taxon>
        <taxon>Spiralia</taxon>
        <taxon>Lophotrochozoa</taxon>
        <taxon>Mollusca</taxon>
        <taxon>Bivalvia</taxon>
        <taxon>Autobranchia</taxon>
        <taxon>Pteriomorphia</taxon>
        <taxon>Pectinida</taxon>
        <taxon>Pectinoidea</taxon>
        <taxon>Pectinidae</taxon>
        <taxon>Mizuhopecten</taxon>
    </lineage>
</organism>
<dbReference type="InterPro" id="IPR001304">
    <property type="entry name" value="C-type_lectin-like"/>
</dbReference>
<proteinExistence type="predicted"/>
<dbReference type="CDD" id="cd00037">
    <property type="entry name" value="CLECT"/>
    <property type="match status" value="1"/>
</dbReference>
<dbReference type="Proteomes" id="UP000242188">
    <property type="component" value="Unassembled WGS sequence"/>
</dbReference>
<sequence length="131" mass="14773">MKCRSENATLAQVDDTYELEFLRALVKRFPTDPTSKHFYWIDGVRGNSNHWLRNSDHASLAFFAWGSGEPNNRFGGNVCLALYNHVDFYFADTSCYENGQFICELSDPVNPCIQTTPPPTNSTTGAWVQLG</sequence>
<dbReference type="Gene3D" id="3.10.100.10">
    <property type="entry name" value="Mannose-Binding Protein A, subunit A"/>
    <property type="match status" value="1"/>
</dbReference>
<evidence type="ECO:0000313" key="3">
    <source>
        <dbReference type="Proteomes" id="UP000242188"/>
    </source>
</evidence>
<dbReference type="InterPro" id="IPR016186">
    <property type="entry name" value="C-type_lectin-like/link_sf"/>
</dbReference>
<dbReference type="EMBL" id="NEDP02076747">
    <property type="protein sequence ID" value="OWF34890.1"/>
    <property type="molecule type" value="Genomic_DNA"/>
</dbReference>
<reference evidence="2 3" key="1">
    <citation type="journal article" date="2017" name="Nat. Ecol. Evol.">
        <title>Scallop genome provides insights into evolution of bilaterian karyotype and development.</title>
        <authorList>
            <person name="Wang S."/>
            <person name="Zhang J."/>
            <person name="Jiao W."/>
            <person name="Li J."/>
            <person name="Xun X."/>
            <person name="Sun Y."/>
            <person name="Guo X."/>
            <person name="Huan P."/>
            <person name="Dong B."/>
            <person name="Zhang L."/>
            <person name="Hu X."/>
            <person name="Sun X."/>
            <person name="Wang J."/>
            <person name="Zhao C."/>
            <person name="Wang Y."/>
            <person name="Wang D."/>
            <person name="Huang X."/>
            <person name="Wang R."/>
            <person name="Lv J."/>
            <person name="Li Y."/>
            <person name="Zhang Z."/>
            <person name="Liu B."/>
            <person name="Lu W."/>
            <person name="Hui Y."/>
            <person name="Liang J."/>
            <person name="Zhou Z."/>
            <person name="Hou R."/>
            <person name="Li X."/>
            <person name="Liu Y."/>
            <person name="Li H."/>
            <person name="Ning X."/>
            <person name="Lin Y."/>
            <person name="Zhao L."/>
            <person name="Xing Q."/>
            <person name="Dou J."/>
            <person name="Li Y."/>
            <person name="Mao J."/>
            <person name="Guo H."/>
            <person name="Dou H."/>
            <person name="Li T."/>
            <person name="Mu C."/>
            <person name="Jiang W."/>
            <person name="Fu Q."/>
            <person name="Fu X."/>
            <person name="Miao Y."/>
            <person name="Liu J."/>
            <person name="Yu Q."/>
            <person name="Li R."/>
            <person name="Liao H."/>
            <person name="Li X."/>
            <person name="Kong Y."/>
            <person name="Jiang Z."/>
            <person name="Chourrout D."/>
            <person name="Li R."/>
            <person name="Bao Z."/>
        </authorList>
    </citation>
    <scope>NUCLEOTIDE SEQUENCE [LARGE SCALE GENOMIC DNA]</scope>
    <source>
        <strain evidence="2 3">PY_sf001</strain>
    </source>
</reference>
<evidence type="ECO:0000259" key="1">
    <source>
        <dbReference type="PROSITE" id="PS50041"/>
    </source>
</evidence>